<name>A0AA38GGK7_TAXCH</name>
<evidence type="ECO:0000256" key="1">
    <source>
        <dbReference type="ARBA" id="ARBA00004123"/>
    </source>
</evidence>
<feature type="compositionally biased region" description="Basic and acidic residues" evidence="6">
    <location>
        <begin position="1137"/>
        <end position="1146"/>
    </location>
</feature>
<evidence type="ECO:0000256" key="6">
    <source>
        <dbReference type="SAM" id="MobiDB-lite"/>
    </source>
</evidence>
<feature type="region of interest" description="Disordered" evidence="6">
    <location>
        <begin position="1003"/>
        <end position="1029"/>
    </location>
</feature>
<keyword evidence="9" id="KW-1185">Reference proteome</keyword>
<feature type="region of interest" description="Disordered" evidence="6">
    <location>
        <begin position="668"/>
        <end position="725"/>
    </location>
</feature>
<dbReference type="InterPro" id="IPR009462">
    <property type="entry name" value="CHD_II_SANT-like"/>
</dbReference>
<dbReference type="InterPro" id="IPR001005">
    <property type="entry name" value="SANT/Myb"/>
</dbReference>
<dbReference type="InterPro" id="IPR056302">
    <property type="entry name" value="CHD1-2/Hrp3_HTH"/>
</dbReference>
<dbReference type="CDD" id="cd00167">
    <property type="entry name" value="SANT"/>
    <property type="match status" value="1"/>
</dbReference>
<dbReference type="CDD" id="cd18793">
    <property type="entry name" value="SF2_C_SNF"/>
    <property type="match status" value="1"/>
</dbReference>
<dbReference type="GO" id="GO:0003677">
    <property type="term" value="F:DNA binding"/>
    <property type="evidence" value="ECO:0007669"/>
    <property type="project" value="UniProtKB-KW"/>
</dbReference>
<dbReference type="PANTHER" id="PTHR45623">
    <property type="entry name" value="CHROMODOMAIN-HELICASE-DNA-BINDING PROTEIN 3-RELATED-RELATED"/>
    <property type="match status" value="1"/>
</dbReference>
<feature type="compositionally biased region" description="Acidic residues" evidence="6">
    <location>
        <begin position="668"/>
        <end position="688"/>
    </location>
</feature>
<accession>A0AA38GGK7</accession>
<dbReference type="GO" id="GO:0000785">
    <property type="term" value="C:chromatin"/>
    <property type="evidence" value="ECO:0007669"/>
    <property type="project" value="TreeGrafter"/>
</dbReference>
<sequence>NNLDELFMLMHFLDAGKFGSLEEFQQEFEDISQEEQVGRLHKMLAPHLLRNDMARVRGGDGGRRGVLRQFGQSTLAVILPLPPYQLCHAREAARAEVQVLALRPLREIESRKLLIGIDISGSRCDFVTVHNCTSINFVAQFCGSYSYKFVPSAISWLSSCNLVASVMSKPWVSEFLAKLFVARASFFVILLVMTSSFTSIFVDHQSQFLHTHDCLHICGRACIVLTHCRGPQNRCGMLSGSPLSLSPFQVVYPSGLASTMAPETPTGSDMIGNPLGVKKDVMKELPPKKELILRVELRSMQKEYYKAILTRNYQMLSRRGGAQISLNNVVMELRKVCAHPYMLEGVEPQINNVHEAYRQLLEASGKLHLLDKMMLKLKEQGHRVLIYSQFQHMLDILEDYLSYKKWSYERIDGKVSGVERQIRIDRFNASNSTRFCFILSTRAGGLGINLATADTVIIYDSDWNPHADLQAMARAHRLGQTNKVMIFRLVTRGTIDERMMQLTKKKMILEHLVVGRLKTQVLNQEELDDILRYGAKELFADENDESGKARQIHYDDAAIDRLLDRSQVENEEVVADEEEENGFLKAFKVANFEYIDEEEAEAARAEEARKQAEADRKFAEETAAERARYWDDLLKDKFVEHKVDTFTELGKGKRSRKQLVAIEEDDLAGLEDVSSDNDEEDREADWMEAEASGSGRGLVDPSGKKPQPSRKRTRGEPPPLMERGGKSFKVLGFTQNQRATFVQILMRFGLGNYDWSEFIPRMKQKTPEEIKDYATLFLSHISEEITESPTFSDGVPKEGLRIQDVLVRLALLHLIRDKVTFLAENPGVPLFSNDIYSKFPGLKKERFWKEEHDSRLLQAILKHGFGRWQAIAEDHDLGFQEVIRMELQLQLPNSSTLGASMNQDAGAPPAAVNKGPHIQEDGVEGHMKPLAGSISGNVTGEAGEEFAASAVEKGNQLNQAGLISSENSRDVLRRLVEFVRKRVSLLEKALNIEYYKELIASHKESETENEEPEHEPPLSDVPSPVNQTQTEIGSFNVPLLLPIGPEEVLTFASDTEANRLEIARLYNEMCKVVNENEQESVQTYTGNKSAGLRLRRNLRPLDSFCEQVRNILKVQQTATDVLGLDQLSPPSENGDDADARSDDPEHDFALGAEVNSDSKQHFTDVKGLLKKSGGVHGQTISPAPSAASILSRGFQTGQEKEDRSCLLFSQKREHQDMGVIVLDD</sequence>
<dbReference type="GO" id="GO:0005524">
    <property type="term" value="F:ATP binding"/>
    <property type="evidence" value="ECO:0007669"/>
    <property type="project" value="InterPro"/>
</dbReference>
<evidence type="ECO:0000256" key="4">
    <source>
        <dbReference type="ARBA" id="ARBA00023242"/>
    </source>
</evidence>
<feature type="coiled-coil region" evidence="5">
    <location>
        <begin position="595"/>
        <end position="622"/>
    </location>
</feature>
<dbReference type="Pfam" id="PF00176">
    <property type="entry name" value="SNF2-rel_dom"/>
    <property type="match status" value="2"/>
</dbReference>
<evidence type="ECO:0000259" key="7">
    <source>
        <dbReference type="PROSITE" id="PS51194"/>
    </source>
</evidence>
<protein>
    <recommendedName>
        <fullName evidence="7">Helicase C-terminal domain-containing protein</fullName>
    </recommendedName>
</protein>
<feature type="domain" description="Helicase C-terminal" evidence="7">
    <location>
        <begin position="369"/>
        <end position="528"/>
    </location>
</feature>
<dbReference type="Gene3D" id="3.40.50.10810">
    <property type="entry name" value="Tandem AAA-ATPase domain"/>
    <property type="match status" value="1"/>
</dbReference>
<evidence type="ECO:0000256" key="5">
    <source>
        <dbReference type="SAM" id="Coils"/>
    </source>
</evidence>
<dbReference type="GO" id="GO:0140658">
    <property type="term" value="F:ATP-dependent chromatin remodeler activity"/>
    <property type="evidence" value="ECO:0007669"/>
    <property type="project" value="TreeGrafter"/>
</dbReference>
<keyword evidence="5" id="KW-0175">Coiled coil</keyword>
<dbReference type="SUPFAM" id="SSF52540">
    <property type="entry name" value="P-loop containing nucleoside triphosphate hydrolases"/>
    <property type="match status" value="1"/>
</dbReference>
<dbReference type="InterPro" id="IPR009463">
    <property type="entry name" value="DUF1087"/>
</dbReference>
<comment type="subcellular location">
    <subcellularLocation>
        <location evidence="1">Nucleus</location>
    </subcellularLocation>
</comment>
<reference evidence="8 9" key="1">
    <citation type="journal article" date="2021" name="Nat. Plants">
        <title>The Taxus genome provides insights into paclitaxel biosynthesis.</title>
        <authorList>
            <person name="Xiong X."/>
            <person name="Gou J."/>
            <person name="Liao Q."/>
            <person name="Li Y."/>
            <person name="Zhou Q."/>
            <person name="Bi G."/>
            <person name="Li C."/>
            <person name="Du R."/>
            <person name="Wang X."/>
            <person name="Sun T."/>
            <person name="Guo L."/>
            <person name="Liang H."/>
            <person name="Lu P."/>
            <person name="Wu Y."/>
            <person name="Zhang Z."/>
            <person name="Ro D.K."/>
            <person name="Shang Y."/>
            <person name="Huang S."/>
            <person name="Yan J."/>
        </authorList>
    </citation>
    <scope>NUCLEOTIDE SEQUENCE [LARGE SCALE GENOMIC DNA]</scope>
    <source>
        <strain evidence="8">Ta-2019</strain>
    </source>
</reference>
<dbReference type="InterPro" id="IPR000330">
    <property type="entry name" value="SNF2_N"/>
</dbReference>
<gene>
    <name evidence="8" type="ORF">KI387_015774</name>
</gene>
<evidence type="ECO:0000256" key="3">
    <source>
        <dbReference type="ARBA" id="ARBA00023125"/>
    </source>
</evidence>
<dbReference type="AlphaFoldDB" id="A0AA38GGK7"/>
<evidence type="ECO:0000256" key="2">
    <source>
        <dbReference type="ARBA" id="ARBA00022801"/>
    </source>
</evidence>
<dbReference type="OMA" id="MEANPRN"/>
<dbReference type="Gene3D" id="3.40.50.300">
    <property type="entry name" value="P-loop containing nucleotide triphosphate hydrolases"/>
    <property type="match status" value="1"/>
</dbReference>
<keyword evidence="2" id="KW-0378">Hydrolase</keyword>
<dbReference type="PROSITE" id="PS51194">
    <property type="entry name" value="HELICASE_CTER"/>
    <property type="match status" value="1"/>
</dbReference>
<dbReference type="EMBL" id="JAHRHJ020000003">
    <property type="protein sequence ID" value="KAH9321135.1"/>
    <property type="molecule type" value="Genomic_DNA"/>
</dbReference>
<dbReference type="Gene3D" id="1.10.10.60">
    <property type="entry name" value="Homeodomain-like"/>
    <property type="match status" value="1"/>
</dbReference>
<dbReference type="PANTHER" id="PTHR45623:SF17">
    <property type="entry name" value="CHROMODOMAIN-HELICASE-DNA-BINDING PROTEIN 3-RELATED"/>
    <property type="match status" value="1"/>
</dbReference>
<dbReference type="SMART" id="SM00490">
    <property type="entry name" value="HELICc"/>
    <property type="match status" value="1"/>
</dbReference>
<dbReference type="GO" id="GO:0016887">
    <property type="term" value="F:ATP hydrolysis activity"/>
    <property type="evidence" value="ECO:0007669"/>
    <property type="project" value="TreeGrafter"/>
</dbReference>
<dbReference type="GO" id="GO:0042393">
    <property type="term" value="F:histone binding"/>
    <property type="evidence" value="ECO:0007669"/>
    <property type="project" value="TreeGrafter"/>
</dbReference>
<dbReference type="Pfam" id="PF06465">
    <property type="entry name" value="DUF1087"/>
    <property type="match status" value="1"/>
</dbReference>
<dbReference type="InterPro" id="IPR049730">
    <property type="entry name" value="SNF2/RAD54-like_C"/>
</dbReference>
<dbReference type="GO" id="GO:0005634">
    <property type="term" value="C:nucleus"/>
    <property type="evidence" value="ECO:0007669"/>
    <property type="project" value="UniProtKB-SubCell"/>
</dbReference>
<comment type="caution">
    <text evidence="8">The sequence shown here is derived from an EMBL/GenBank/DDBJ whole genome shotgun (WGS) entry which is preliminary data.</text>
</comment>
<dbReference type="Proteomes" id="UP000824469">
    <property type="component" value="Unassembled WGS sequence"/>
</dbReference>
<dbReference type="Pfam" id="PF00271">
    <property type="entry name" value="Helicase_C"/>
    <property type="match status" value="1"/>
</dbReference>
<evidence type="ECO:0000313" key="8">
    <source>
        <dbReference type="EMBL" id="KAH9321135.1"/>
    </source>
</evidence>
<dbReference type="Pfam" id="PF06461">
    <property type="entry name" value="CHDII_SANT-like"/>
    <property type="match status" value="1"/>
</dbReference>
<evidence type="ECO:0000313" key="9">
    <source>
        <dbReference type="Proteomes" id="UP000824469"/>
    </source>
</evidence>
<dbReference type="InterPro" id="IPR027417">
    <property type="entry name" value="P-loop_NTPase"/>
</dbReference>
<dbReference type="InterPro" id="IPR038718">
    <property type="entry name" value="SNF2-like_sf"/>
</dbReference>
<keyword evidence="4" id="KW-0539">Nucleus</keyword>
<proteinExistence type="predicted"/>
<dbReference type="Pfam" id="PF23588">
    <property type="entry name" value="HTH_CHD1_Hrp3"/>
    <property type="match status" value="1"/>
</dbReference>
<keyword evidence="3" id="KW-0238">DNA-binding</keyword>
<dbReference type="SMART" id="SM01147">
    <property type="entry name" value="DUF1087"/>
    <property type="match status" value="1"/>
</dbReference>
<dbReference type="GO" id="GO:0003682">
    <property type="term" value="F:chromatin binding"/>
    <property type="evidence" value="ECO:0007669"/>
    <property type="project" value="TreeGrafter"/>
</dbReference>
<dbReference type="SMART" id="SM01146">
    <property type="entry name" value="DUF1086"/>
    <property type="match status" value="1"/>
</dbReference>
<dbReference type="InterPro" id="IPR001650">
    <property type="entry name" value="Helicase_C-like"/>
</dbReference>
<feature type="region of interest" description="Disordered" evidence="6">
    <location>
        <begin position="1122"/>
        <end position="1146"/>
    </location>
</feature>
<feature type="non-terminal residue" evidence="8">
    <location>
        <position position="1224"/>
    </location>
</feature>
<organism evidence="8 9">
    <name type="scientific">Taxus chinensis</name>
    <name type="common">Chinese yew</name>
    <name type="synonym">Taxus wallichiana var. chinensis</name>
    <dbReference type="NCBI Taxonomy" id="29808"/>
    <lineage>
        <taxon>Eukaryota</taxon>
        <taxon>Viridiplantae</taxon>
        <taxon>Streptophyta</taxon>
        <taxon>Embryophyta</taxon>
        <taxon>Tracheophyta</taxon>
        <taxon>Spermatophyta</taxon>
        <taxon>Pinopsida</taxon>
        <taxon>Pinidae</taxon>
        <taxon>Conifers II</taxon>
        <taxon>Cupressales</taxon>
        <taxon>Taxaceae</taxon>
        <taxon>Taxus</taxon>
    </lineage>
</organism>